<dbReference type="Proteomes" id="UP000237000">
    <property type="component" value="Unassembled WGS sequence"/>
</dbReference>
<dbReference type="GO" id="GO:0016301">
    <property type="term" value="F:kinase activity"/>
    <property type="evidence" value="ECO:0007669"/>
    <property type="project" value="UniProtKB-KW"/>
</dbReference>
<dbReference type="SMART" id="SM00382">
    <property type="entry name" value="AAA"/>
    <property type="match status" value="2"/>
</dbReference>
<dbReference type="PANTHER" id="PTHR10285">
    <property type="entry name" value="URIDINE KINASE"/>
    <property type="match status" value="1"/>
</dbReference>
<dbReference type="OrthoDB" id="738517at2759"/>
<dbReference type="InParanoid" id="A0A2P5FK25"/>
<evidence type="ECO:0000313" key="3">
    <source>
        <dbReference type="Proteomes" id="UP000237000"/>
    </source>
</evidence>
<comment type="caution">
    <text evidence="2">The sequence shown here is derived from an EMBL/GenBank/DDBJ whole genome shotgun (WGS) entry which is preliminary data.</text>
</comment>
<organism evidence="2 3">
    <name type="scientific">Trema orientale</name>
    <name type="common">Charcoal tree</name>
    <name type="synonym">Celtis orientalis</name>
    <dbReference type="NCBI Taxonomy" id="63057"/>
    <lineage>
        <taxon>Eukaryota</taxon>
        <taxon>Viridiplantae</taxon>
        <taxon>Streptophyta</taxon>
        <taxon>Embryophyta</taxon>
        <taxon>Tracheophyta</taxon>
        <taxon>Spermatophyta</taxon>
        <taxon>Magnoliopsida</taxon>
        <taxon>eudicotyledons</taxon>
        <taxon>Gunneridae</taxon>
        <taxon>Pentapetalae</taxon>
        <taxon>rosids</taxon>
        <taxon>fabids</taxon>
        <taxon>Rosales</taxon>
        <taxon>Cannabaceae</taxon>
        <taxon>Trema</taxon>
    </lineage>
</organism>
<dbReference type="PRINTS" id="PR00988">
    <property type="entry name" value="URIDINKINASE"/>
</dbReference>
<dbReference type="InterPro" id="IPR006083">
    <property type="entry name" value="PRK/URK"/>
</dbReference>
<dbReference type="SUPFAM" id="SSF52540">
    <property type="entry name" value="P-loop containing nucleoside triphosphate hydrolases"/>
    <property type="match status" value="2"/>
</dbReference>
<dbReference type="GO" id="GO:0005524">
    <property type="term" value="F:ATP binding"/>
    <property type="evidence" value="ECO:0007669"/>
    <property type="project" value="InterPro"/>
</dbReference>
<feature type="domain" description="AAA+ ATPase" evidence="1">
    <location>
        <begin position="516"/>
        <end position="658"/>
    </location>
</feature>
<dbReference type="STRING" id="63057.A0A2P5FK25"/>
<proteinExistence type="predicted"/>
<accession>A0A2P5FK25</accession>
<dbReference type="AlphaFoldDB" id="A0A2P5FK25"/>
<evidence type="ECO:0000313" key="2">
    <source>
        <dbReference type="EMBL" id="PON98150.1"/>
    </source>
</evidence>
<dbReference type="EMBL" id="JXTC01000026">
    <property type="protein sequence ID" value="PON98150.1"/>
    <property type="molecule type" value="Genomic_DNA"/>
</dbReference>
<dbReference type="Gene3D" id="3.40.50.300">
    <property type="entry name" value="P-loop containing nucleotide triphosphate hydrolases"/>
    <property type="match status" value="2"/>
</dbReference>
<reference evidence="3" key="1">
    <citation type="submission" date="2016-06" db="EMBL/GenBank/DDBJ databases">
        <title>Parallel loss of symbiosis genes in relatives of nitrogen-fixing non-legume Parasponia.</title>
        <authorList>
            <person name="Van Velzen R."/>
            <person name="Holmer R."/>
            <person name="Bu F."/>
            <person name="Rutten L."/>
            <person name="Van Zeijl A."/>
            <person name="Liu W."/>
            <person name="Santuari L."/>
            <person name="Cao Q."/>
            <person name="Sharma T."/>
            <person name="Shen D."/>
            <person name="Roswanjaya Y."/>
            <person name="Wardhani T."/>
            <person name="Kalhor M.S."/>
            <person name="Jansen J."/>
            <person name="Van den Hoogen J."/>
            <person name="Gungor B."/>
            <person name="Hartog M."/>
            <person name="Hontelez J."/>
            <person name="Verver J."/>
            <person name="Yang W.-C."/>
            <person name="Schijlen E."/>
            <person name="Repin R."/>
            <person name="Schilthuizen M."/>
            <person name="Schranz E."/>
            <person name="Heidstra R."/>
            <person name="Miyata K."/>
            <person name="Fedorova E."/>
            <person name="Kohlen W."/>
            <person name="Bisseling T."/>
            <person name="Smit S."/>
            <person name="Geurts R."/>
        </authorList>
    </citation>
    <scope>NUCLEOTIDE SEQUENCE [LARGE SCALE GENOMIC DNA]</scope>
    <source>
        <strain evidence="3">cv. RG33-2</strain>
    </source>
</reference>
<name>A0A2P5FK25_TREOI</name>
<sequence length="674" mass="75345">MDDEVVQRVFQEGGRDYFQQQPSTSSSSSSILQSLPLHVSFDHGYYLLVKSIQELREKKEGLVTVGIGGPSGSGKTSLAEKVASVIGCTVISMENYRTGVDEGNDLDSIDFKMLVQNLEDLTKGKDTLIPVFDYQQKRRVGSETIKSASSGVVIVDGTYALHAKLRSLLDIRVAVVGGVHFSLLSKVRYDIGDSRSLDDLIDSIFPLFRKHIEPDLHHAQIRINNSFVSSFREAIYKLKCKSESQDGQSAYFFREYEAETDNFIEMYLRPPSASEEARINDWIKVRQSGIRYYLALGDQRIVDKNFIIRPKAEFEVGKMTLGGLLALGYNVVVSYKRASTSVNNGNVSMSLETIDTLGETFMVLRGTNRKTVGKEALKMGITGPWLTKSYLEMILETKGVPRLNTPPLLPNTSLTSNQDKMIIAPRPIRVTPNLVTKLEDLSQPWTRSPTKSKMEPVVATWHFVSSDPLSVDSSTIDPSTFRDTVKLAPMPDSYDLDRGLLLAVQAIQALLENKGFPVMVGIGGPSGSGKTSLAHKMANIVGCEVVSLESYYRSEQVKDFKYDDFSSLDLSLLLKNFDDIRNGRRTKIPVFDLETGARSGFKELEVSEDCGVIILEGVYALHPDIRKSLDLWIAVVRITSTSLLRLCYSCTLYQFLSLFFFPFWFSSKLSFSHW</sequence>
<keyword evidence="2" id="KW-0808">Transferase</keyword>
<evidence type="ECO:0000259" key="1">
    <source>
        <dbReference type="SMART" id="SM00382"/>
    </source>
</evidence>
<dbReference type="InterPro" id="IPR027417">
    <property type="entry name" value="P-loop_NTPase"/>
</dbReference>
<dbReference type="CDD" id="cd02028">
    <property type="entry name" value="UMPK_like"/>
    <property type="match status" value="1"/>
</dbReference>
<dbReference type="Pfam" id="PF00485">
    <property type="entry name" value="PRK"/>
    <property type="match status" value="2"/>
</dbReference>
<gene>
    <name evidence="2" type="ORF">TorRG33x02_059800</name>
</gene>
<dbReference type="InterPro" id="IPR003593">
    <property type="entry name" value="AAA+_ATPase"/>
</dbReference>
<keyword evidence="3" id="KW-1185">Reference proteome</keyword>
<keyword evidence="2" id="KW-0418">Kinase</keyword>
<feature type="domain" description="AAA+ ATPase" evidence="1">
    <location>
        <begin position="61"/>
        <end position="211"/>
    </location>
</feature>
<protein>
    <submittedName>
        <fullName evidence="2">Uridine kinase-like</fullName>
    </submittedName>
</protein>
<dbReference type="FunCoup" id="A0A2P5FK25">
    <property type="interactions" value="980"/>
</dbReference>